<proteinExistence type="predicted"/>
<protein>
    <submittedName>
        <fullName evidence="1">Uncharacterized protein</fullName>
    </submittedName>
</protein>
<evidence type="ECO:0000313" key="1">
    <source>
        <dbReference type="EMBL" id="KAJ7516957.1"/>
    </source>
</evidence>
<organism evidence="1 2">
    <name type="scientific">Diphasiastrum complanatum</name>
    <name type="common">Issler's clubmoss</name>
    <name type="synonym">Lycopodium complanatum</name>
    <dbReference type="NCBI Taxonomy" id="34168"/>
    <lineage>
        <taxon>Eukaryota</taxon>
        <taxon>Viridiplantae</taxon>
        <taxon>Streptophyta</taxon>
        <taxon>Embryophyta</taxon>
        <taxon>Tracheophyta</taxon>
        <taxon>Lycopodiopsida</taxon>
        <taxon>Lycopodiales</taxon>
        <taxon>Lycopodiaceae</taxon>
        <taxon>Lycopodioideae</taxon>
        <taxon>Diphasiastrum</taxon>
    </lineage>
</organism>
<reference evidence="2" key="1">
    <citation type="journal article" date="2024" name="Proc. Natl. Acad. Sci. U.S.A.">
        <title>Extraordinary preservation of gene collinearity over three hundred million years revealed in homosporous lycophytes.</title>
        <authorList>
            <person name="Li C."/>
            <person name="Wickell D."/>
            <person name="Kuo L.Y."/>
            <person name="Chen X."/>
            <person name="Nie B."/>
            <person name="Liao X."/>
            <person name="Peng D."/>
            <person name="Ji J."/>
            <person name="Jenkins J."/>
            <person name="Williams M."/>
            <person name="Shu S."/>
            <person name="Plott C."/>
            <person name="Barry K."/>
            <person name="Rajasekar S."/>
            <person name="Grimwood J."/>
            <person name="Han X."/>
            <person name="Sun S."/>
            <person name="Hou Z."/>
            <person name="He W."/>
            <person name="Dai G."/>
            <person name="Sun C."/>
            <person name="Schmutz J."/>
            <person name="Leebens-Mack J.H."/>
            <person name="Li F.W."/>
            <person name="Wang L."/>
        </authorList>
    </citation>
    <scope>NUCLEOTIDE SEQUENCE [LARGE SCALE GENOMIC DNA]</scope>
    <source>
        <strain evidence="2">cv. PW_Plant_1</strain>
    </source>
</reference>
<dbReference type="Proteomes" id="UP001162992">
    <property type="component" value="Chromosome 21"/>
</dbReference>
<sequence length="144" mass="15425">MGNAVYCCARSTAPSILLQNIAETFALQLDRILIPGSSYHLKVFKQYTVLGGCQGLLKGMATELASKGFVCVTFDMRGAGRSTGRASLTGSSEVHDVVAVCQWTAENIPASRILLVGSSAGRSFLAICEEFSCTTSQQSEWTYL</sequence>
<gene>
    <name evidence="1" type="ORF">O6H91_21G006100</name>
</gene>
<name>A0ACC2AHF9_DIPCM</name>
<keyword evidence="2" id="KW-1185">Reference proteome</keyword>
<accession>A0ACC2AHF9</accession>
<evidence type="ECO:0000313" key="2">
    <source>
        <dbReference type="Proteomes" id="UP001162992"/>
    </source>
</evidence>
<comment type="caution">
    <text evidence="1">The sequence shown here is derived from an EMBL/GenBank/DDBJ whole genome shotgun (WGS) entry which is preliminary data.</text>
</comment>
<dbReference type="EMBL" id="CM055112">
    <property type="protein sequence ID" value="KAJ7516957.1"/>
    <property type="molecule type" value="Genomic_DNA"/>
</dbReference>